<dbReference type="EMBL" id="MT418680">
    <property type="protein sequence ID" value="QKF94284.1"/>
    <property type="molecule type" value="Genomic_DNA"/>
</dbReference>
<dbReference type="Proteomes" id="UP001162001">
    <property type="component" value="Segment"/>
</dbReference>
<proteinExistence type="predicted"/>
<keyword evidence="2" id="KW-1185">Reference proteome</keyword>
<evidence type="ECO:0000313" key="1">
    <source>
        <dbReference type="EMBL" id="QKF94284.1"/>
    </source>
</evidence>
<protein>
    <submittedName>
        <fullName evidence="1">Uncharacterized protein</fullName>
    </submittedName>
</protein>
<reference evidence="1 2" key="1">
    <citation type="submission" date="2020-04" db="EMBL/GenBank/DDBJ databases">
        <title>Advantages and limits of metagenomic assembly and binning of a giant virus.</title>
        <authorList>
            <person name="Schulz F."/>
            <person name="Andreani J."/>
            <person name="Francis R."/>
            <person name="Boudjemaa H."/>
            <person name="Bou Khalil J.Y."/>
            <person name="Lee J."/>
            <person name="La Scola B."/>
            <person name="Woyke T."/>
        </authorList>
    </citation>
    <scope>NUCLEOTIDE SEQUENCE [LARGE SCALE GENOMIC DNA]</scope>
    <source>
        <strain evidence="1 2">FV1/VV64</strain>
    </source>
</reference>
<organism evidence="1 2">
    <name type="scientific">Fadolivirus FV1/VV64</name>
    <dbReference type="NCBI Taxonomy" id="3070911"/>
    <lineage>
        <taxon>Viruses</taxon>
        <taxon>Varidnaviria</taxon>
        <taxon>Bamfordvirae</taxon>
        <taxon>Nucleocytoviricota</taxon>
        <taxon>Megaviricetes</taxon>
        <taxon>Imitervirales</taxon>
        <taxon>Mimiviridae</taxon>
        <taxon>Klosneuvirinae</taxon>
        <taxon>Fadolivirus</taxon>
        <taxon>Fadolivirus algeromassiliense</taxon>
    </lineage>
</organism>
<sequence>MDRYILILFWVLVCAVILLSVPTKCALDDKKEGFYSYFGYFKNYCGSCGHRSRYSCSKCINCGWAMNSTGAGQCLPGDSSGPFYNTDATYWEYSSPYMYYPYSNLYPVIREKSIYPYYKYKRAQKPWQWNKTK</sequence>
<accession>A0A7D3QVI1</accession>
<name>A0A7D3QVI1_9VIRU</name>
<gene>
    <name evidence="1" type="ORF">Fadolivirus_1_826</name>
</gene>
<evidence type="ECO:0000313" key="2">
    <source>
        <dbReference type="Proteomes" id="UP001162001"/>
    </source>
</evidence>